<gene>
    <name evidence="2" type="ORF">A544_0788</name>
</gene>
<dbReference type="Proteomes" id="UP000017142">
    <property type="component" value="Unassembled WGS sequence"/>
</dbReference>
<dbReference type="EMBL" id="AMWE01000001">
    <property type="protein sequence ID" value="ERO59808.1"/>
    <property type="molecule type" value="Genomic_DNA"/>
</dbReference>
<dbReference type="RefSeq" id="WP_022632278.1">
    <property type="nucleotide sequence ID" value="NZ_AMWE01000001.1"/>
</dbReference>
<comment type="caution">
    <text evidence="2">The sequence shown here is derived from an EMBL/GenBank/DDBJ whole genome shotgun (WGS) entry which is preliminary data.</text>
</comment>
<feature type="coiled-coil region" evidence="1">
    <location>
        <begin position="128"/>
        <end position="162"/>
    </location>
</feature>
<sequence length="340" mass="38339">MSLLNKQELQVIQAFSSADLPERLFRDSNINELISGMTEEQQTVQKSAKDLDCLRREQRDGNFITNWWNDRDDLLQDAQIDLNKAIGRLTQKSSQLLIVNTALSKLLNQQQQILLNQQNILEGQTHSLAEQNEQILKHQVLLEEQQKEINKANQGLMDAKGVTQEQAKQLIGCVKRVTEAENKIGDANATLLTELEQRIAKSASDFAQQLQGGLAEQGRQYNILEQMMVDNHAVQQSCVEAMQQSLSQEQQQLFAELERNRLALLDSVQSTANQCDALQQELSLIVTQHVDSQTSTANVIAALQGEFRQSRSRHRFALTAMACAIGLSVGWQIVQHFSMF</sequence>
<keyword evidence="1" id="KW-0175">Coiled coil</keyword>
<reference evidence="3" key="1">
    <citation type="journal article" date="2013" name="Diversity">
        <title>Genome Sequence of Dickeya solani, a New soft Rot Pathogen of Potato, Suggests its Emergence May Be Related to a Novel Combination of Non-Ribosomal Peptide/Polyketide Synthetase Clusters.</title>
        <authorList>
            <person name="Garlant L."/>
            <person name="Koskinen P."/>
            <person name="Rouhiainen L."/>
            <person name="Laine P."/>
            <person name="Paulin L."/>
            <person name="Auvinen P."/>
            <person name="Holm L."/>
            <person name="Pirhonen M."/>
        </authorList>
    </citation>
    <scope>NUCLEOTIDE SEQUENCE [LARGE SCALE GENOMIC DNA]</scope>
    <source>
        <strain evidence="3">D s0432-1</strain>
    </source>
</reference>
<evidence type="ECO:0000313" key="2">
    <source>
        <dbReference type="EMBL" id="ERO59808.1"/>
    </source>
</evidence>
<accession>A0AAV3KFX3</accession>
<dbReference type="GeneID" id="43519510"/>
<protein>
    <submittedName>
        <fullName evidence="2">Uncharacterized protein</fullName>
    </submittedName>
</protein>
<name>A0AAV3KFX3_9GAMM</name>
<proteinExistence type="predicted"/>
<evidence type="ECO:0000313" key="3">
    <source>
        <dbReference type="Proteomes" id="UP000017142"/>
    </source>
</evidence>
<organism evidence="2 3">
    <name type="scientific">Dickeya solani D s0432-1</name>
    <dbReference type="NCBI Taxonomy" id="1231725"/>
    <lineage>
        <taxon>Bacteria</taxon>
        <taxon>Pseudomonadati</taxon>
        <taxon>Pseudomonadota</taxon>
        <taxon>Gammaproteobacteria</taxon>
        <taxon>Enterobacterales</taxon>
        <taxon>Pectobacteriaceae</taxon>
        <taxon>Dickeya</taxon>
    </lineage>
</organism>
<evidence type="ECO:0000256" key="1">
    <source>
        <dbReference type="SAM" id="Coils"/>
    </source>
</evidence>
<dbReference type="AlphaFoldDB" id="A0AAV3KFX3"/>